<evidence type="ECO:0000313" key="3">
    <source>
        <dbReference type="Proteomes" id="UP000489600"/>
    </source>
</evidence>
<dbReference type="AlphaFoldDB" id="A0A565AX23"/>
<keyword evidence="3" id="KW-1185">Reference proteome</keyword>
<reference evidence="2" key="1">
    <citation type="submission" date="2019-07" db="EMBL/GenBank/DDBJ databases">
        <authorList>
            <person name="Dittberner H."/>
        </authorList>
    </citation>
    <scope>NUCLEOTIDE SEQUENCE [LARGE SCALE GENOMIC DNA]</scope>
</reference>
<evidence type="ECO:0000256" key="1">
    <source>
        <dbReference type="SAM" id="MobiDB-lite"/>
    </source>
</evidence>
<dbReference type="Proteomes" id="UP000489600">
    <property type="component" value="Unassembled WGS sequence"/>
</dbReference>
<sequence>MTETSDPEIEQVSMNPNTRSEKLIVVTVAATTPKKKEDLSSTTLAFPAVKSSMKQPSEGTSKDNKAKRVKKVTLGEDEKIDEDTKRLILKTLMGFTVS</sequence>
<evidence type="ECO:0000313" key="2">
    <source>
        <dbReference type="EMBL" id="VVA93897.1"/>
    </source>
</evidence>
<name>A0A565AX23_9BRAS</name>
<feature type="region of interest" description="Disordered" evidence="1">
    <location>
        <begin position="49"/>
        <end position="69"/>
    </location>
</feature>
<proteinExistence type="predicted"/>
<accession>A0A565AX23</accession>
<comment type="caution">
    <text evidence="2">The sequence shown here is derived from an EMBL/GenBank/DDBJ whole genome shotgun (WGS) entry which is preliminary data.</text>
</comment>
<organism evidence="2 3">
    <name type="scientific">Arabis nemorensis</name>
    <dbReference type="NCBI Taxonomy" id="586526"/>
    <lineage>
        <taxon>Eukaryota</taxon>
        <taxon>Viridiplantae</taxon>
        <taxon>Streptophyta</taxon>
        <taxon>Embryophyta</taxon>
        <taxon>Tracheophyta</taxon>
        <taxon>Spermatophyta</taxon>
        <taxon>Magnoliopsida</taxon>
        <taxon>eudicotyledons</taxon>
        <taxon>Gunneridae</taxon>
        <taxon>Pentapetalae</taxon>
        <taxon>rosids</taxon>
        <taxon>malvids</taxon>
        <taxon>Brassicales</taxon>
        <taxon>Brassicaceae</taxon>
        <taxon>Arabideae</taxon>
        <taxon>Arabis</taxon>
    </lineage>
</organism>
<protein>
    <submittedName>
        <fullName evidence="2">Uncharacterized protein</fullName>
    </submittedName>
</protein>
<dbReference type="EMBL" id="CABITT030000002">
    <property type="protein sequence ID" value="VVA93897.1"/>
    <property type="molecule type" value="Genomic_DNA"/>
</dbReference>
<gene>
    <name evidence="2" type="ORF">ANE_LOCUS4342</name>
</gene>